<name>A0ABN8UAK4_9BACL</name>
<dbReference type="SUPFAM" id="SSF52172">
    <property type="entry name" value="CheY-like"/>
    <property type="match status" value="1"/>
</dbReference>
<dbReference type="Proteomes" id="UP001154322">
    <property type="component" value="Unassembled WGS sequence"/>
</dbReference>
<keyword evidence="4" id="KW-0238">DNA-binding</keyword>
<evidence type="ECO:0000256" key="1">
    <source>
        <dbReference type="PROSITE-ProRule" id="PRU00169"/>
    </source>
</evidence>
<dbReference type="Gene3D" id="3.40.50.2300">
    <property type="match status" value="1"/>
</dbReference>
<dbReference type="SMART" id="SM00850">
    <property type="entry name" value="LytTR"/>
    <property type="match status" value="1"/>
</dbReference>
<dbReference type="PANTHER" id="PTHR37299">
    <property type="entry name" value="TRANSCRIPTIONAL REGULATOR-RELATED"/>
    <property type="match status" value="1"/>
</dbReference>
<dbReference type="Pfam" id="PF00072">
    <property type="entry name" value="Response_reg"/>
    <property type="match status" value="1"/>
</dbReference>
<organism evidence="4 5">
    <name type="scientific">Paenibacillus melissococcoides</name>
    <dbReference type="NCBI Taxonomy" id="2912268"/>
    <lineage>
        <taxon>Bacteria</taxon>
        <taxon>Bacillati</taxon>
        <taxon>Bacillota</taxon>
        <taxon>Bacilli</taxon>
        <taxon>Bacillales</taxon>
        <taxon>Paenibacillaceae</taxon>
        <taxon>Paenibacillus</taxon>
    </lineage>
</organism>
<feature type="domain" description="Response regulatory" evidence="2">
    <location>
        <begin position="3"/>
        <end position="117"/>
    </location>
</feature>
<accession>A0ABN8UAK4</accession>
<dbReference type="InterPro" id="IPR011006">
    <property type="entry name" value="CheY-like_superfamily"/>
</dbReference>
<dbReference type="SMART" id="SM00448">
    <property type="entry name" value="REC"/>
    <property type="match status" value="1"/>
</dbReference>
<dbReference type="PROSITE" id="PS50930">
    <property type="entry name" value="HTH_LYTTR"/>
    <property type="match status" value="1"/>
</dbReference>
<dbReference type="InterPro" id="IPR046947">
    <property type="entry name" value="LytR-like"/>
</dbReference>
<reference evidence="4" key="1">
    <citation type="submission" date="2022-06" db="EMBL/GenBank/DDBJ databases">
        <authorList>
            <person name="Dietemann V."/>
            <person name="Ory F."/>
            <person name="Dainat B."/>
            <person name="Oberhansli S."/>
        </authorList>
    </citation>
    <scope>NUCLEOTIDE SEQUENCE</scope>
    <source>
        <strain evidence="4">Ena-SAMPLE-TAB-26-04-2022-14:26:32:270-5432</strain>
    </source>
</reference>
<dbReference type="Pfam" id="PF04397">
    <property type="entry name" value="LytTR"/>
    <property type="match status" value="1"/>
</dbReference>
<dbReference type="Gene3D" id="2.20.25.10">
    <property type="match status" value="1"/>
</dbReference>
<keyword evidence="1" id="KW-0597">Phosphoprotein</keyword>
<comment type="caution">
    <text evidence="4">The sequence shown here is derived from an EMBL/GenBank/DDBJ whole genome shotgun (WGS) entry which is preliminary data.</text>
</comment>
<protein>
    <submittedName>
        <fullName evidence="4">LytTR family transcriptional regulator DNA-binding domain-containing protein</fullName>
    </submittedName>
</protein>
<dbReference type="InterPro" id="IPR007492">
    <property type="entry name" value="LytTR_DNA-bd_dom"/>
</dbReference>
<dbReference type="GO" id="GO:0003677">
    <property type="term" value="F:DNA binding"/>
    <property type="evidence" value="ECO:0007669"/>
    <property type="project" value="UniProtKB-KW"/>
</dbReference>
<dbReference type="EMBL" id="CALYLO010000007">
    <property type="protein sequence ID" value="CAH8247550.1"/>
    <property type="molecule type" value="Genomic_DNA"/>
</dbReference>
<dbReference type="RefSeq" id="WP_213429456.1">
    <property type="nucleotide sequence ID" value="NZ_AP031286.1"/>
</dbReference>
<evidence type="ECO:0000313" key="5">
    <source>
        <dbReference type="Proteomes" id="UP001154322"/>
    </source>
</evidence>
<evidence type="ECO:0000259" key="2">
    <source>
        <dbReference type="PROSITE" id="PS50110"/>
    </source>
</evidence>
<dbReference type="Gene3D" id="2.40.50.40">
    <property type="match status" value="1"/>
</dbReference>
<dbReference type="PANTHER" id="PTHR37299:SF1">
    <property type="entry name" value="STAGE 0 SPORULATION PROTEIN A HOMOLOG"/>
    <property type="match status" value="1"/>
</dbReference>
<feature type="domain" description="HTH LytTR-type" evidence="3">
    <location>
        <begin position="146"/>
        <end position="250"/>
    </location>
</feature>
<dbReference type="InterPro" id="IPR001789">
    <property type="entry name" value="Sig_transdc_resp-reg_receiver"/>
</dbReference>
<proteinExistence type="predicted"/>
<sequence length="251" mass="28638">MLKAFVVDDEPLARDELIYLLRRTRQVEVVGEADAVEDALAGVAAAQPDVVFLDIELQEESGLDIAGRLRELDTPPDVVFATAYDEFALKAFELNAADYILKPFDEQRVQQTIRKLLRLHERESYSASASPAARGGMAERERQERLAITVDERIIVLHVNDIVYLGFEEGKTVIATTERKYKVGESLTQLERKLNHPSILRVHRAFLVHLDRIVEIQPWFHSTCHLRMQDGSRIPVSRTYMKELKQLLGMS</sequence>
<evidence type="ECO:0000313" key="4">
    <source>
        <dbReference type="EMBL" id="CAH8247550.1"/>
    </source>
</evidence>
<feature type="modified residue" description="4-aspartylphosphate" evidence="1">
    <location>
        <position position="54"/>
    </location>
</feature>
<keyword evidence="5" id="KW-1185">Reference proteome</keyword>
<evidence type="ECO:0000259" key="3">
    <source>
        <dbReference type="PROSITE" id="PS50930"/>
    </source>
</evidence>
<dbReference type="PROSITE" id="PS50110">
    <property type="entry name" value="RESPONSE_REGULATORY"/>
    <property type="match status" value="1"/>
</dbReference>
<gene>
    <name evidence="4" type="ORF">WJ0W_004799</name>
</gene>